<evidence type="ECO:0000313" key="5">
    <source>
        <dbReference type="Proteomes" id="UP000002630"/>
    </source>
</evidence>
<feature type="compositionally biased region" description="Low complexity" evidence="1">
    <location>
        <begin position="223"/>
        <end position="235"/>
    </location>
</feature>
<feature type="region of interest" description="Disordered" evidence="1">
    <location>
        <begin position="328"/>
        <end position="364"/>
    </location>
</feature>
<dbReference type="eggNOG" id="KOG0930">
    <property type="taxonomic scope" value="Eukaryota"/>
</dbReference>
<evidence type="ECO:0000256" key="1">
    <source>
        <dbReference type="SAM" id="MobiDB-lite"/>
    </source>
</evidence>
<dbReference type="SUPFAM" id="SSF48425">
    <property type="entry name" value="Sec7 domain"/>
    <property type="match status" value="1"/>
</dbReference>
<dbReference type="SMART" id="SM00222">
    <property type="entry name" value="Sec7"/>
    <property type="match status" value="1"/>
</dbReference>
<feature type="region of interest" description="Disordered" evidence="1">
    <location>
        <begin position="168"/>
        <end position="243"/>
    </location>
</feature>
<feature type="compositionally biased region" description="Acidic residues" evidence="1">
    <location>
        <begin position="333"/>
        <end position="353"/>
    </location>
</feature>
<accession>D8LK46</accession>
<dbReference type="InParanoid" id="D8LK46"/>
<gene>
    <name evidence="4" type="ORF">Esi_0028_0149</name>
</gene>
<dbReference type="FunFam" id="1.10.1000.11:FF:000002">
    <property type="entry name" value="Cytohesin 1"/>
    <property type="match status" value="1"/>
</dbReference>
<dbReference type="EMBL" id="FN648464">
    <property type="protein sequence ID" value="CBN74515.1"/>
    <property type="molecule type" value="Genomic_DNA"/>
</dbReference>
<evidence type="ECO:0000259" key="2">
    <source>
        <dbReference type="PROSITE" id="PS50003"/>
    </source>
</evidence>
<dbReference type="Gene3D" id="1.10.220.20">
    <property type="match status" value="1"/>
</dbReference>
<dbReference type="GO" id="GO:0005085">
    <property type="term" value="F:guanyl-nucleotide exchange factor activity"/>
    <property type="evidence" value="ECO:0007669"/>
    <property type="project" value="InterPro"/>
</dbReference>
<dbReference type="SUPFAM" id="SSF50729">
    <property type="entry name" value="PH domain-like"/>
    <property type="match status" value="1"/>
</dbReference>
<dbReference type="GO" id="GO:0032012">
    <property type="term" value="P:regulation of ARF protein signal transduction"/>
    <property type="evidence" value="ECO:0007669"/>
    <property type="project" value="InterPro"/>
</dbReference>
<dbReference type="Gene3D" id="2.30.29.30">
    <property type="entry name" value="Pleckstrin-homology domain (PH domain)/Phosphotyrosine-binding domain (PTB)"/>
    <property type="match status" value="1"/>
</dbReference>
<dbReference type="InterPro" id="IPR001849">
    <property type="entry name" value="PH_domain"/>
</dbReference>
<feature type="domain" description="PH" evidence="2">
    <location>
        <begin position="612"/>
        <end position="726"/>
    </location>
</feature>
<dbReference type="Pfam" id="PF01369">
    <property type="entry name" value="Sec7"/>
    <property type="match status" value="1"/>
</dbReference>
<dbReference type="PROSITE" id="PS50003">
    <property type="entry name" value="PH_DOMAIN"/>
    <property type="match status" value="1"/>
</dbReference>
<feature type="domain" description="SEC7" evidence="3">
    <location>
        <begin position="412"/>
        <end position="593"/>
    </location>
</feature>
<dbReference type="PANTHER" id="PTHR10663">
    <property type="entry name" value="GUANYL-NUCLEOTIDE EXCHANGE FACTOR"/>
    <property type="match status" value="1"/>
</dbReference>
<dbReference type="Pfam" id="PF00169">
    <property type="entry name" value="PH"/>
    <property type="match status" value="1"/>
</dbReference>
<protein>
    <submittedName>
        <fullName evidence="4">Pleckstrin homology (PH) domain-containing protein</fullName>
    </submittedName>
</protein>
<keyword evidence="5" id="KW-1185">Reference proteome</keyword>
<dbReference type="STRING" id="2880.D8LK46"/>
<dbReference type="InterPro" id="IPR023394">
    <property type="entry name" value="Sec7_C_sf"/>
</dbReference>
<dbReference type="PROSITE" id="PS50190">
    <property type="entry name" value="SEC7"/>
    <property type="match status" value="1"/>
</dbReference>
<feature type="region of interest" description="Disordered" evidence="1">
    <location>
        <begin position="1040"/>
        <end position="1084"/>
    </location>
</feature>
<organism evidence="4 5">
    <name type="scientific">Ectocarpus siliculosus</name>
    <name type="common">Brown alga</name>
    <name type="synonym">Conferva siliculosa</name>
    <dbReference type="NCBI Taxonomy" id="2880"/>
    <lineage>
        <taxon>Eukaryota</taxon>
        <taxon>Sar</taxon>
        <taxon>Stramenopiles</taxon>
        <taxon>Ochrophyta</taxon>
        <taxon>PX clade</taxon>
        <taxon>Phaeophyceae</taxon>
        <taxon>Ectocarpales</taxon>
        <taxon>Ectocarpaceae</taxon>
        <taxon>Ectocarpus</taxon>
    </lineage>
</organism>
<dbReference type="OrthoDB" id="430364at2759"/>
<dbReference type="AlphaFoldDB" id="D8LK46"/>
<sequence length="1084" mass="113812">MPTGCIHHSQIHSSIDLVDAASSGSVTATRGGAAELTDEEGEVGPAIGMGWDVEGGQVLKPPRNSSISTGDACIGCPAADGAQRKPSIQSPQEASDAALFQHHHACGGANPDNIPGDGPVPLAPFGTSAISIRSGSAAAGVHMHKRGGGGMELEPEAVVVTPLASAGAGDVGAEHDATPLQSRHKGSARSGGGFGSPRSSSGGGGGGGGGDARGETASDGAASVSGVDDSLSSVGEGPGGLKRKDTITWESFLANITVTDEAKEAGGGAKGAEAAAGACSDSSPPVAMRLTSGAASEGVKGLLGSAAEQPLTARTRYLRAMASNAGDVRWNDDLDDEDRNDDCDGDGDSDGDTESAGLPELSEGQLVHRANVQRLLSDLSDRTFSPRARHPVDLGRSQSMSSVGMGSINSVRKIMERGVNKFNVNPKDGIAYLIDNGLVTDSAQGICSFLCSAEGLSKRRLGEYFGRDNPKAQEVLRLFLKELKFKNASLDEALRAMVMRFRLPGEAQQMDRIMESFAVRYHEENPYVFSCSDTAWVLAFGLMMLNTDMYNRNIKESDKMTEAEFVKNHRGIDQGKDPAKELLEGMYRRIKASEIRMAEGDMYESEVITFVAPKKSGWLKKKSTGYVGKWKRHWFVLNDAVLYYFLAPQHQDEAPRCIIPLEGINISPIGATDLSIGLRTNQGFVKSVKMADNGTMQQGTHRSFTLRADTNSERDIWVDALRAEVPAFHMELSASRSLSATPATSSAPTPIGTPSESGRRSGKFSASGRTRRRATIDLEASSKMQPPVIRGWARTQSDQHQSGGRRYIALFRDIGPDQQDNVIYFFGDAAMCDKMIEQHLRTSHGSLNLSDVTRVQLQQEEGGGGGRAIALQTGAGKHVKEVVIVPEEQREFLAWTRNIKECCPGSAYSIAADCTPSASVGATAFPSVNTVDSNGDGVASSVSVSVNSAIAIADHIGLHDPPAAADDVFVSVGIPATSTTESVAGTADGKGQGEGAAEGSELHTRSESSVTQPVDAAAAAGAGGTGAACEVNRVNTTPSAETEAYGRFEHHAVSASAPEPQSPPRVGSASRIVREGSMPGTDVE</sequence>
<dbReference type="Proteomes" id="UP000002630">
    <property type="component" value="Linkage Group LG16"/>
</dbReference>
<name>D8LK46_ECTSI</name>
<evidence type="ECO:0000259" key="3">
    <source>
        <dbReference type="PROSITE" id="PS50190"/>
    </source>
</evidence>
<evidence type="ECO:0000313" key="4">
    <source>
        <dbReference type="EMBL" id="CBN74515.1"/>
    </source>
</evidence>
<dbReference type="SMART" id="SM00233">
    <property type="entry name" value="PH"/>
    <property type="match status" value="2"/>
</dbReference>
<dbReference type="EMBL" id="FN649741">
    <property type="protein sequence ID" value="CBN74515.1"/>
    <property type="molecule type" value="Genomic_DNA"/>
</dbReference>
<dbReference type="InterPro" id="IPR035999">
    <property type="entry name" value="Sec7_dom_sf"/>
</dbReference>
<dbReference type="InterPro" id="IPR011993">
    <property type="entry name" value="PH-like_dom_sf"/>
</dbReference>
<feature type="compositionally biased region" description="Low complexity" evidence="1">
    <location>
        <begin position="738"/>
        <end position="755"/>
    </location>
</feature>
<proteinExistence type="predicted"/>
<feature type="region of interest" description="Disordered" evidence="1">
    <location>
        <begin position="738"/>
        <end position="779"/>
    </location>
</feature>
<dbReference type="CDD" id="cd00171">
    <property type="entry name" value="Sec7"/>
    <property type="match status" value="1"/>
</dbReference>
<dbReference type="Gene3D" id="1.10.1000.11">
    <property type="entry name" value="Arf Nucleotide-binding Site Opener,domain 2"/>
    <property type="match status" value="1"/>
</dbReference>
<feature type="compositionally biased region" description="Gly residues" evidence="1">
    <location>
        <begin position="189"/>
        <end position="211"/>
    </location>
</feature>
<reference evidence="4 5" key="1">
    <citation type="journal article" date="2010" name="Nature">
        <title>The Ectocarpus genome and the independent evolution of multicellularity in brown algae.</title>
        <authorList>
            <person name="Cock J.M."/>
            <person name="Sterck L."/>
            <person name="Rouze P."/>
            <person name="Scornet D."/>
            <person name="Allen A.E."/>
            <person name="Amoutzias G."/>
            <person name="Anthouard V."/>
            <person name="Artiguenave F."/>
            <person name="Aury J.M."/>
            <person name="Badger J.H."/>
            <person name="Beszteri B."/>
            <person name="Billiau K."/>
            <person name="Bonnet E."/>
            <person name="Bothwell J.H."/>
            <person name="Bowler C."/>
            <person name="Boyen C."/>
            <person name="Brownlee C."/>
            <person name="Carrano C.J."/>
            <person name="Charrier B."/>
            <person name="Cho G.Y."/>
            <person name="Coelho S.M."/>
            <person name="Collen J."/>
            <person name="Corre E."/>
            <person name="Da Silva C."/>
            <person name="Delage L."/>
            <person name="Delaroque N."/>
            <person name="Dittami S.M."/>
            <person name="Doulbeau S."/>
            <person name="Elias M."/>
            <person name="Farnham G."/>
            <person name="Gachon C.M."/>
            <person name="Gschloessl B."/>
            <person name="Heesch S."/>
            <person name="Jabbari K."/>
            <person name="Jubin C."/>
            <person name="Kawai H."/>
            <person name="Kimura K."/>
            <person name="Kloareg B."/>
            <person name="Kupper F.C."/>
            <person name="Lang D."/>
            <person name="Le Bail A."/>
            <person name="Leblanc C."/>
            <person name="Lerouge P."/>
            <person name="Lohr M."/>
            <person name="Lopez P.J."/>
            <person name="Martens C."/>
            <person name="Maumus F."/>
            <person name="Michel G."/>
            <person name="Miranda-Saavedra D."/>
            <person name="Morales J."/>
            <person name="Moreau H."/>
            <person name="Motomura T."/>
            <person name="Nagasato C."/>
            <person name="Napoli C.A."/>
            <person name="Nelson D.R."/>
            <person name="Nyvall-Collen P."/>
            <person name="Peters A.F."/>
            <person name="Pommier C."/>
            <person name="Potin P."/>
            <person name="Poulain J."/>
            <person name="Quesneville H."/>
            <person name="Read B."/>
            <person name="Rensing S.A."/>
            <person name="Ritter A."/>
            <person name="Rousvoal S."/>
            <person name="Samanta M."/>
            <person name="Samson G."/>
            <person name="Schroeder D.C."/>
            <person name="Segurens B."/>
            <person name="Strittmatter M."/>
            <person name="Tonon T."/>
            <person name="Tregear J.W."/>
            <person name="Valentin K."/>
            <person name="von Dassow P."/>
            <person name="Yamagishi T."/>
            <person name="Van de Peer Y."/>
            <person name="Wincker P."/>
        </authorList>
    </citation>
    <scope>NUCLEOTIDE SEQUENCE [LARGE SCALE GENOMIC DNA]</scope>
    <source>
        <strain evidence="5">Ec32 / CCAP1310/4</strain>
    </source>
</reference>
<feature type="region of interest" description="Disordered" evidence="1">
    <location>
        <begin position="980"/>
        <end position="1025"/>
    </location>
</feature>
<dbReference type="InterPro" id="IPR000904">
    <property type="entry name" value="Sec7_dom"/>
</dbReference>